<organism evidence="2 3">
    <name type="scientific">Mauremys mutica</name>
    <name type="common">yellowpond turtle</name>
    <dbReference type="NCBI Taxonomy" id="74926"/>
    <lineage>
        <taxon>Eukaryota</taxon>
        <taxon>Metazoa</taxon>
        <taxon>Chordata</taxon>
        <taxon>Craniata</taxon>
        <taxon>Vertebrata</taxon>
        <taxon>Euteleostomi</taxon>
        <taxon>Archelosauria</taxon>
        <taxon>Testudinata</taxon>
        <taxon>Testudines</taxon>
        <taxon>Cryptodira</taxon>
        <taxon>Durocryptodira</taxon>
        <taxon>Testudinoidea</taxon>
        <taxon>Geoemydidae</taxon>
        <taxon>Geoemydinae</taxon>
        <taxon>Mauremys</taxon>
    </lineage>
</organism>
<dbReference type="AlphaFoldDB" id="A0A9D3XJB8"/>
<comment type="caution">
    <text evidence="2">The sequence shown here is derived from an EMBL/GenBank/DDBJ whole genome shotgun (WGS) entry which is preliminary data.</text>
</comment>
<evidence type="ECO:0000313" key="3">
    <source>
        <dbReference type="Proteomes" id="UP000827986"/>
    </source>
</evidence>
<feature type="non-terminal residue" evidence="2">
    <location>
        <position position="85"/>
    </location>
</feature>
<evidence type="ECO:0000256" key="1">
    <source>
        <dbReference type="SAM" id="SignalP"/>
    </source>
</evidence>
<feature type="signal peptide" evidence="1">
    <location>
        <begin position="1"/>
        <end position="33"/>
    </location>
</feature>
<name>A0A9D3XJB8_9SAUR</name>
<evidence type="ECO:0008006" key="4">
    <source>
        <dbReference type="Google" id="ProtNLM"/>
    </source>
</evidence>
<proteinExistence type="predicted"/>
<keyword evidence="3" id="KW-1185">Reference proteome</keyword>
<reference evidence="2" key="1">
    <citation type="submission" date="2021-09" db="EMBL/GenBank/DDBJ databases">
        <title>The genome of Mauremys mutica provides insights into the evolution of semi-aquatic lifestyle.</title>
        <authorList>
            <person name="Gong S."/>
            <person name="Gao Y."/>
        </authorList>
    </citation>
    <scope>NUCLEOTIDE SEQUENCE</scope>
    <source>
        <strain evidence="2">MM-2020</strain>
        <tissue evidence="2">Muscle</tissue>
    </source>
</reference>
<dbReference type="EMBL" id="JAHDVG010000470">
    <property type="protein sequence ID" value="KAH1180190.1"/>
    <property type="molecule type" value="Genomic_DNA"/>
</dbReference>
<evidence type="ECO:0000313" key="2">
    <source>
        <dbReference type="EMBL" id="KAH1180190.1"/>
    </source>
</evidence>
<feature type="chain" id="PRO_5038714641" description="Secreted protein" evidence="1">
    <location>
        <begin position="34"/>
        <end position="85"/>
    </location>
</feature>
<gene>
    <name evidence="2" type="ORF">KIL84_009026</name>
</gene>
<dbReference type="Proteomes" id="UP000827986">
    <property type="component" value="Unassembled WGS sequence"/>
</dbReference>
<keyword evidence="1" id="KW-0732">Signal</keyword>
<sequence length="85" mass="8742">MLLGTAGAGQSGGLSREMFLTVALWLAWQETFAAPTPTAADLNLGVPCELGLHSVLVGIQIAHHATAPDLAAQGGMGLWEELSAM</sequence>
<accession>A0A9D3XJB8</accession>
<protein>
    <recommendedName>
        <fullName evidence="4">Secreted protein</fullName>
    </recommendedName>
</protein>